<dbReference type="HAMAP" id="MF_01428">
    <property type="entry name" value="Glu_Q_tRNA_synth"/>
    <property type="match status" value="1"/>
</dbReference>
<dbReference type="NCBIfam" id="NF004314">
    <property type="entry name" value="PRK05710.1-3"/>
    <property type="match status" value="1"/>
</dbReference>
<dbReference type="Pfam" id="PF00749">
    <property type="entry name" value="tRNA-synt_1c"/>
    <property type="match status" value="1"/>
</dbReference>
<evidence type="ECO:0000313" key="11">
    <source>
        <dbReference type="EMBL" id="VVD61526.1"/>
    </source>
</evidence>
<keyword evidence="3 7" id="KW-0547">Nucleotide-binding</keyword>
<keyword evidence="4 7" id="KW-0862">Zinc</keyword>
<dbReference type="NCBIfam" id="TIGR03838">
    <property type="entry name" value="queuosine_YadB"/>
    <property type="match status" value="1"/>
</dbReference>
<feature type="binding site" evidence="7">
    <location>
        <position position="128"/>
    </location>
    <ligand>
        <name>Zn(2+)</name>
        <dbReference type="ChEBI" id="CHEBI:29105"/>
    </ligand>
</feature>
<feature type="domain" description="Glutamyl/glutaminyl-tRNA synthetase class Ib catalytic" evidence="10">
    <location>
        <begin position="34"/>
        <end position="274"/>
    </location>
</feature>
<dbReference type="Proteomes" id="UP000366065">
    <property type="component" value="Unassembled WGS sequence"/>
</dbReference>
<name>A0ABY6VLE4_9BURK</name>
<evidence type="ECO:0000256" key="3">
    <source>
        <dbReference type="ARBA" id="ARBA00022741"/>
    </source>
</evidence>
<feature type="binding site" evidence="7">
    <location>
        <position position="151"/>
    </location>
    <ligand>
        <name>Zn(2+)</name>
        <dbReference type="ChEBI" id="CHEBI:29105"/>
    </ligand>
</feature>
<dbReference type="PANTHER" id="PTHR43311">
    <property type="entry name" value="GLUTAMATE--TRNA LIGASE"/>
    <property type="match status" value="1"/>
</dbReference>
<keyword evidence="12" id="KW-1185">Reference proteome</keyword>
<evidence type="ECO:0000256" key="9">
    <source>
        <dbReference type="SAM" id="MobiDB-lite"/>
    </source>
</evidence>
<feature type="binding site" evidence="7">
    <location>
        <position position="229"/>
    </location>
    <ligand>
        <name>L-glutamate</name>
        <dbReference type="ChEBI" id="CHEBI:29985"/>
    </ligand>
</feature>
<evidence type="ECO:0000259" key="10">
    <source>
        <dbReference type="Pfam" id="PF00749"/>
    </source>
</evidence>
<dbReference type="EC" id="6.1.1.-" evidence="7"/>
<dbReference type="PRINTS" id="PR00987">
    <property type="entry name" value="TRNASYNTHGLU"/>
</dbReference>
<dbReference type="InterPro" id="IPR049940">
    <property type="entry name" value="GluQ/Sye"/>
</dbReference>
<evidence type="ECO:0000256" key="5">
    <source>
        <dbReference type="ARBA" id="ARBA00022840"/>
    </source>
</evidence>
<feature type="binding site" evidence="7">
    <location>
        <position position="270"/>
    </location>
    <ligand>
        <name>ATP</name>
        <dbReference type="ChEBI" id="CHEBI:30616"/>
    </ligand>
</feature>
<dbReference type="NCBIfam" id="NF004315">
    <property type="entry name" value="PRK05710.1-4"/>
    <property type="match status" value="1"/>
</dbReference>
<dbReference type="Gene3D" id="3.40.50.620">
    <property type="entry name" value="HUPs"/>
    <property type="match status" value="1"/>
</dbReference>
<keyword evidence="8" id="KW-0648">Protein biosynthesis</keyword>
<gene>
    <name evidence="7" type="primary">gluQ</name>
    <name evidence="11" type="ORF">PCA20602_00132</name>
</gene>
<dbReference type="EMBL" id="CABPRV010000001">
    <property type="protein sequence ID" value="VVD61526.1"/>
    <property type="molecule type" value="Genomic_DNA"/>
</dbReference>
<feature type="binding site" evidence="7">
    <location>
        <begin position="36"/>
        <end position="40"/>
    </location>
    <ligand>
        <name>L-glutamate</name>
        <dbReference type="ChEBI" id="CHEBI:29985"/>
    </ligand>
</feature>
<comment type="function">
    <text evidence="7">Catalyzes the tRNA-independent activation of glutamate in presence of ATP and the subsequent transfer of glutamate onto a tRNA(Asp). Glutamate is transferred on the 2-amino-5-(4,5-dihydroxy-2-cyclopenten-1-yl) moiety of the queuosine in the wobble position of the QUC anticodon.</text>
</comment>
<feature type="region of interest" description="Disordered" evidence="9">
    <location>
        <begin position="1"/>
        <end position="41"/>
    </location>
</feature>
<comment type="caution">
    <text evidence="11">The sequence shown here is derived from an EMBL/GenBank/DDBJ whole genome shotgun (WGS) entry which is preliminary data.</text>
</comment>
<comment type="similarity">
    <text evidence="7">Belongs to the class-I aminoacyl-tRNA synthetase family. GluQ subfamily.</text>
</comment>
<accession>A0ABY6VLE4</accession>
<feature type="binding site" evidence="7">
    <location>
        <position position="130"/>
    </location>
    <ligand>
        <name>Zn(2+)</name>
        <dbReference type="ChEBI" id="CHEBI:29105"/>
    </ligand>
</feature>
<evidence type="ECO:0000256" key="2">
    <source>
        <dbReference type="ARBA" id="ARBA00022723"/>
    </source>
</evidence>
<evidence type="ECO:0000256" key="7">
    <source>
        <dbReference type="HAMAP-Rule" id="MF_01428"/>
    </source>
</evidence>
<evidence type="ECO:0000256" key="4">
    <source>
        <dbReference type="ARBA" id="ARBA00022833"/>
    </source>
</evidence>
<dbReference type="NCBIfam" id="NF004313">
    <property type="entry name" value="PRK05710.1-2"/>
    <property type="match status" value="1"/>
</dbReference>
<keyword evidence="1 7" id="KW-0436">Ligase</keyword>
<feature type="binding site" evidence="7">
    <location>
        <position position="211"/>
    </location>
    <ligand>
        <name>L-glutamate</name>
        <dbReference type="ChEBI" id="CHEBI:29985"/>
    </ligand>
</feature>
<comment type="cofactor">
    <cofactor evidence="7">
        <name>Zn(2+)</name>
        <dbReference type="ChEBI" id="CHEBI:29105"/>
    </cofactor>
    <text evidence="7">Binds 1 zinc ion per subunit.</text>
</comment>
<organism evidence="11 12">
    <name type="scientific">Pandoraea capi</name>
    <dbReference type="NCBI Taxonomy" id="2508286"/>
    <lineage>
        <taxon>Bacteria</taxon>
        <taxon>Pseudomonadati</taxon>
        <taxon>Pseudomonadota</taxon>
        <taxon>Betaproteobacteria</taxon>
        <taxon>Burkholderiales</taxon>
        <taxon>Burkholderiaceae</taxon>
        <taxon>Pandoraea</taxon>
    </lineage>
</organism>
<feature type="short sequence motif" description="'HIGH' region" evidence="7">
    <location>
        <begin position="39"/>
        <end position="49"/>
    </location>
</feature>
<evidence type="ECO:0000256" key="8">
    <source>
        <dbReference type="RuleBase" id="RU363037"/>
    </source>
</evidence>
<reference evidence="11 12" key="1">
    <citation type="submission" date="2019-08" db="EMBL/GenBank/DDBJ databases">
        <authorList>
            <person name="Peeters C."/>
        </authorList>
    </citation>
    <scope>NUCLEOTIDE SEQUENCE [LARGE SCALE GENOMIC DNA]</scope>
    <source>
        <strain evidence="11 12">LMG 20602</strain>
    </source>
</reference>
<dbReference type="InterPro" id="IPR022380">
    <property type="entry name" value="Glu-Q_tRNA(Asp)_Synthase"/>
</dbReference>
<dbReference type="InterPro" id="IPR014729">
    <property type="entry name" value="Rossmann-like_a/b/a_fold"/>
</dbReference>
<evidence type="ECO:0000256" key="6">
    <source>
        <dbReference type="ARBA" id="ARBA00023146"/>
    </source>
</evidence>
<keyword evidence="2 7" id="KW-0479">Metal-binding</keyword>
<protein>
    <recommendedName>
        <fullName evidence="7">Glutamyl-Q tRNA(Asp) synthetase</fullName>
        <shortName evidence="7">Glu-Q-RSs</shortName>
        <ecNumber evidence="7">6.1.1.-</ecNumber>
    </recommendedName>
</protein>
<dbReference type="InterPro" id="IPR020058">
    <property type="entry name" value="Glu/Gln-tRNA-synth_Ib_cat-dom"/>
</dbReference>
<proteinExistence type="inferred from homology"/>
<evidence type="ECO:0000313" key="12">
    <source>
        <dbReference type="Proteomes" id="UP000366065"/>
    </source>
</evidence>
<feature type="short sequence motif" description="'KMSKS' region" evidence="7">
    <location>
        <begin position="267"/>
        <end position="271"/>
    </location>
</feature>
<evidence type="ECO:0000256" key="1">
    <source>
        <dbReference type="ARBA" id="ARBA00022598"/>
    </source>
</evidence>
<dbReference type="PANTHER" id="PTHR43311:SF1">
    <property type="entry name" value="GLUTAMYL-Q TRNA(ASP) SYNTHETASE"/>
    <property type="match status" value="1"/>
</dbReference>
<feature type="binding site" evidence="7">
    <location>
        <position position="155"/>
    </location>
    <ligand>
        <name>Zn(2+)</name>
        <dbReference type="ChEBI" id="CHEBI:29105"/>
    </ligand>
</feature>
<dbReference type="InterPro" id="IPR000924">
    <property type="entry name" value="Glu/Gln-tRNA-synth"/>
</dbReference>
<sequence length="325" mass="35299">MALASVQGATVPADAAAHPLTTHDSTPPVAPRYRGRFAPSPTGPLHRGSLVTALASWLDARAHDGIWIVRMEDLDEPRCVPGAADDILDTLSRLGLHSDEPIVWQSRRHALYEQALADLTAWGLVYPCGCTRREIADSLTRVHARHSTLAYPGTCRDGLHGKTARAWRLRVPDADAARMHFNDRWMGPQTQDLATEVGDFVLKRADGQWAYQLAVVVDDQLQDITDIVRGADLLDSTARQIYLQACLGAPTPRYLHVPLVMADDGEKLSKQNGAAPLTLDTPAAILAALKAAAAHLGLPAALNAIAHRDDFYAAAIQVWRERFGG</sequence>
<feature type="binding site" evidence="7">
    <location>
        <position position="72"/>
    </location>
    <ligand>
        <name>L-glutamate</name>
        <dbReference type="ChEBI" id="CHEBI:29985"/>
    </ligand>
</feature>
<keyword evidence="6 7" id="KW-0030">Aminoacyl-tRNA synthetase</keyword>
<keyword evidence="5 7" id="KW-0067">ATP-binding</keyword>
<dbReference type="SUPFAM" id="SSF52374">
    <property type="entry name" value="Nucleotidylyl transferase"/>
    <property type="match status" value="1"/>
</dbReference>